<dbReference type="KEGG" id="acab:QRX50_23245"/>
<organism evidence="1 2">
    <name type="scientific">Amycolatopsis carbonis</name>
    <dbReference type="NCBI Taxonomy" id="715471"/>
    <lineage>
        <taxon>Bacteria</taxon>
        <taxon>Bacillati</taxon>
        <taxon>Actinomycetota</taxon>
        <taxon>Actinomycetes</taxon>
        <taxon>Pseudonocardiales</taxon>
        <taxon>Pseudonocardiaceae</taxon>
        <taxon>Amycolatopsis</taxon>
    </lineage>
</organism>
<evidence type="ECO:0000313" key="1">
    <source>
        <dbReference type="EMBL" id="WIX83462.1"/>
    </source>
</evidence>
<evidence type="ECO:0000313" key="2">
    <source>
        <dbReference type="Proteomes" id="UP001236014"/>
    </source>
</evidence>
<dbReference type="Proteomes" id="UP001236014">
    <property type="component" value="Chromosome"/>
</dbReference>
<gene>
    <name evidence="1" type="ORF">QRX50_23245</name>
</gene>
<name>A0A9Y2IP94_9PSEU</name>
<reference evidence="1 2" key="1">
    <citation type="submission" date="2023-06" db="EMBL/GenBank/DDBJ databases">
        <authorList>
            <person name="Oyuntsetseg B."/>
            <person name="Kim S.B."/>
        </authorList>
    </citation>
    <scope>NUCLEOTIDE SEQUENCE [LARGE SCALE GENOMIC DNA]</scope>
    <source>
        <strain evidence="1 2">2-15</strain>
    </source>
</reference>
<keyword evidence="2" id="KW-1185">Reference proteome</keyword>
<sequence length="114" mass="12128">MNVPTADGTVRMLLLAADVDERGTVQLDTIIPYHVGADGIVYWNAPCESGLTFVLLNLDPAGLPSGVLHQRPDGSEVLRTIDGYRLEVGNGNGVAVFAPNGQRRSVTGIFLVKP</sequence>
<protein>
    <submittedName>
        <fullName evidence="1">Uncharacterized protein</fullName>
    </submittedName>
</protein>
<dbReference type="EMBL" id="CP127294">
    <property type="protein sequence ID" value="WIX83462.1"/>
    <property type="molecule type" value="Genomic_DNA"/>
</dbReference>
<accession>A0A9Y2IP94</accession>
<dbReference type="RefSeq" id="WP_285974012.1">
    <property type="nucleotide sequence ID" value="NZ_CP127294.1"/>
</dbReference>
<dbReference type="AlphaFoldDB" id="A0A9Y2IP94"/>
<proteinExistence type="predicted"/>